<reference evidence="9" key="1">
    <citation type="submission" date="2007-06" db="EMBL/GenBank/DDBJ databases">
        <title>Complete sequence of Methanococcus aeolicus Nankai-3.</title>
        <authorList>
            <consortium name="US DOE Joint Genome Institute"/>
            <person name="Copeland A."/>
            <person name="Lucas S."/>
            <person name="Lapidus A."/>
            <person name="Barry K."/>
            <person name="Glavina del Rio T."/>
            <person name="Dalin E."/>
            <person name="Tice H."/>
            <person name="Pitluck S."/>
            <person name="Chain P."/>
            <person name="Malfatti S."/>
            <person name="Shin M."/>
            <person name="Vergez L."/>
            <person name="Schmutz J."/>
            <person name="Larimer F."/>
            <person name="Land M."/>
            <person name="Hauser L."/>
            <person name="Kyrpides N."/>
            <person name="Lykidis A."/>
            <person name="Sieprawska-Lupa M."/>
            <person name="Whitman W.B."/>
            <person name="Richardson P."/>
        </authorList>
    </citation>
    <scope>NUCLEOTIDE SEQUENCE [LARGE SCALE GENOMIC DNA]</scope>
    <source>
        <strain evidence="9">Nankai-3</strain>
    </source>
</reference>
<dbReference type="OrthoDB" id="312811at2157"/>
<dbReference type="EMBL" id="CP000743">
    <property type="protein sequence ID" value="ABR56096.1"/>
    <property type="molecule type" value="Genomic_DNA"/>
</dbReference>
<feature type="domain" description="ABC transmembrane type-1" evidence="8">
    <location>
        <begin position="66"/>
        <end position="255"/>
    </location>
</feature>
<evidence type="ECO:0000256" key="4">
    <source>
        <dbReference type="ARBA" id="ARBA00022692"/>
    </source>
</evidence>
<comment type="similarity">
    <text evidence="7">Belongs to the binding-protein-dependent transport system permease family.</text>
</comment>
<dbReference type="GeneID" id="5327248"/>
<dbReference type="STRING" id="419665.Maeo_0510"/>
<keyword evidence="10" id="KW-1185">Reference proteome</keyword>
<evidence type="ECO:0000256" key="3">
    <source>
        <dbReference type="ARBA" id="ARBA00022475"/>
    </source>
</evidence>
<proteinExistence type="inferred from homology"/>
<protein>
    <submittedName>
        <fullName evidence="9">Binding-protein-dependent transport systems inner membrane component</fullName>
    </submittedName>
</protein>
<dbReference type="GO" id="GO:0005886">
    <property type="term" value="C:plasma membrane"/>
    <property type="evidence" value="ECO:0007669"/>
    <property type="project" value="UniProtKB-SubCell"/>
</dbReference>
<keyword evidence="3" id="KW-1003">Cell membrane</keyword>
<evidence type="ECO:0000256" key="6">
    <source>
        <dbReference type="ARBA" id="ARBA00023136"/>
    </source>
</evidence>
<dbReference type="InterPro" id="IPR035906">
    <property type="entry name" value="MetI-like_sf"/>
</dbReference>
<dbReference type="Pfam" id="PF00528">
    <property type="entry name" value="BPD_transp_1"/>
    <property type="match status" value="1"/>
</dbReference>
<dbReference type="HOGENOM" id="CLU_028518_5_3_2"/>
<feature type="transmembrane region" description="Helical" evidence="7">
    <location>
        <begin position="6"/>
        <end position="28"/>
    </location>
</feature>
<dbReference type="PANTHER" id="PTHR43386:SF1">
    <property type="entry name" value="D,D-DIPEPTIDE TRANSPORT SYSTEM PERMEASE PROTEIN DDPC-RELATED"/>
    <property type="match status" value="1"/>
</dbReference>
<dbReference type="PROSITE" id="PS50928">
    <property type="entry name" value="ABC_TM1"/>
    <property type="match status" value="1"/>
</dbReference>
<name>A6UUC4_META3</name>
<dbReference type="SUPFAM" id="SSF161098">
    <property type="entry name" value="MetI-like"/>
    <property type="match status" value="1"/>
</dbReference>
<dbReference type="Gene3D" id="1.10.3720.10">
    <property type="entry name" value="MetI-like"/>
    <property type="match status" value="1"/>
</dbReference>
<evidence type="ECO:0000256" key="2">
    <source>
        <dbReference type="ARBA" id="ARBA00022448"/>
    </source>
</evidence>
<sequence>MNANKKFALCLAGVAVIFIISLLSPYIFKDVNEINFDRKLQASSLEHPFGTDNFGRDLLERTLYGLRISLILAVCIEAISLIIGVSAGLIAGYYGGVVDEIISRTIDTLMAFPNIIFALTLIAVLGQSMATLILALSLLGWIGYARIVRSEVLSLKENEYISLAKAVGGSDFYIMAKHILPNAVMPIIPLATLMIGHSVLSIAGLSFLGLGVQPPTPELGLMLKESMTYMDTAPWLMIYPGLVLSICVLLFNTLGDALRDILDPRKEKVE</sequence>
<accession>A6UUC4</accession>
<dbReference type="CDD" id="cd06261">
    <property type="entry name" value="TM_PBP2"/>
    <property type="match status" value="1"/>
</dbReference>
<organism evidence="9 10">
    <name type="scientific">Methanococcus aeolicus (strain ATCC BAA-1280 / DSM 17508 / OCM 812 / Nankai-3)</name>
    <dbReference type="NCBI Taxonomy" id="419665"/>
    <lineage>
        <taxon>Archaea</taxon>
        <taxon>Methanobacteriati</taxon>
        <taxon>Methanobacteriota</taxon>
        <taxon>Methanomada group</taxon>
        <taxon>Methanococci</taxon>
        <taxon>Methanococcales</taxon>
        <taxon>Methanococcaceae</taxon>
        <taxon>Methanococcus</taxon>
    </lineage>
</organism>
<dbReference type="Proteomes" id="UP000001106">
    <property type="component" value="Chromosome"/>
</dbReference>
<feature type="transmembrane region" description="Helical" evidence="7">
    <location>
        <begin position="70"/>
        <end position="95"/>
    </location>
</feature>
<dbReference type="KEGG" id="mae:Maeo_0510"/>
<dbReference type="GO" id="GO:0055085">
    <property type="term" value="P:transmembrane transport"/>
    <property type="evidence" value="ECO:0007669"/>
    <property type="project" value="InterPro"/>
</dbReference>
<feature type="transmembrane region" description="Helical" evidence="7">
    <location>
        <begin position="232"/>
        <end position="251"/>
    </location>
</feature>
<feature type="transmembrane region" description="Helical" evidence="7">
    <location>
        <begin position="187"/>
        <end position="212"/>
    </location>
</feature>
<dbReference type="InterPro" id="IPR050366">
    <property type="entry name" value="BP-dependent_transpt_permease"/>
</dbReference>
<keyword evidence="4 7" id="KW-0812">Transmembrane</keyword>
<gene>
    <name evidence="9" type="ordered locus">Maeo_0510</name>
</gene>
<keyword evidence="5 7" id="KW-1133">Transmembrane helix</keyword>
<dbReference type="PANTHER" id="PTHR43386">
    <property type="entry name" value="OLIGOPEPTIDE TRANSPORT SYSTEM PERMEASE PROTEIN APPC"/>
    <property type="match status" value="1"/>
</dbReference>
<evidence type="ECO:0000313" key="9">
    <source>
        <dbReference type="EMBL" id="ABR56096.1"/>
    </source>
</evidence>
<evidence type="ECO:0000256" key="1">
    <source>
        <dbReference type="ARBA" id="ARBA00004651"/>
    </source>
</evidence>
<dbReference type="InterPro" id="IPR000515">
    <property type="entry name" value="MetI-like"/>
</dbReference>
<evidence type="ECO:0000313" key="10">
    <source>
        <dbReference type="Proteomes" id="UP000001106"/>
    </source>
</evidence>
<dbReference type="eggNOG" id="arCOG00748">
    <property type="taxonomic scope" value="Archaea"/>
</dbReference>
<dbReference type="AlphaFoldDB" id="A6UUC4"/>
<evidence type="ECO:0000256" key="5">
    <source>
        <dbReference type="ARBA" id="ARBA00022989"/>
    </source>
</evidence>
<keyword evidence="6 7" id="KW-0472">Membrane</keyword>
<evidence type="ECO:0000256" key="7">
    <source>
        <dbReference type="RuleBase" id="RU363032"/>
    </source>
</evidence>
<feature type="transmembrane region" description="Helical" evidence="7">
    <location>
        <begin position="115"/>
        <end position="144"/>
    </location>
</feature>
<comment type="subcellular location">
    <subcellularLocation>
        <location evidence="1 7">Cell membrane</location>
        <topology evidence="1 7">Multi-pass membrane protein</topology>
    </subcellularLocation>
</comment>
<dbReference type="RefSeq" id="WP_011973228.1">
    <property type="nucleotide sequence ID" value="NC_009635.1"/>
</dbReference>
<evidence type="ECO:0000259" key="8">
    <source>
        <dbReference type="PROSITE" id="PS50928"/>
    </source>
</evidence>
<keyword evidence="2 7" id="KW-0813">Transport</keyword>